<gene>
    <name evidence="2" type="ORF">SAMN05421820_10877</name>
</gene>
<dbReference type="OrthoDB" id="1490291at2"/>
<dbReference type="PANTHER" id="PTHR43245:SF58">
    <property type="entry name" value="BLL5923 PROTEIN"/>
    <property type="match status" value="1"/>
</dbReference>
<dbReference type="SUPFAM" id="SSF51735">
    <property type="entry name" value="NAD(P)-binding Rossmann-fold domains"/>
    <property type="match status" value="1"/>
</dbReference>
<dbReference type="RefSeq" id="WP_074611032.1">
    <property type="nucleotide sequence ID" value="NZ_FNGY01000008.1"/>
</dbReference>
<evidence type="ECO:0000259" key="1">
    <source>
        <dbReference type="Pfam" id="PF01370"/>
    </source>
</evidence>
<protein>
    <submittedName>
        <fullName evidence="2">Nucleoside-diphosphate-sugar epimerase</fullName>
    </submittedName>
</protein>
<dbReference type="Pfam" id="PF01370">
    <property type="entry name" value="Epimerase"/>
    <property type="match status" value="1"/>
</dbReference>
<sequence length="328" mass="36611">MKKVLITGATGFVGYHLINKALAAGLEVYAAVRPDTDRAHLQEFDIKYTHLDYSSVDSLKRELEEKQYHYIIHVAGITKAKTKETYNKINADYSRNLALAASTAAIDLQKFVFVSSLAALGPLRDLTAEIQDNTAGKPVTNYGASKLLAEQYLAAIPGLPLIVIRPTAVYGPREKDLFILFNSINKGLEPHIGSFTQQLSFVYVKDLAAILVKALFSPLVSKQYNVSDGHIYNRYALADFIKKALQKKTFKFHLPVPIVGAMASLMDVFYAKSRNTPALNKEKMAELTAINWACNIDHVKADLGYEPEYDLEKGLNETVSWYKSNNWL</sequence>
<keyword evidence="3" id="KW-1185">Reference proteome</keyword>
<name>A0A1H0CCD0_9SPHI</name>
<dbReference type="Gene3D" id="3.40.50.720">
    <property type="entry name" value="NAD(P)-binding Rossmann-like Domain"/>
    <property type="match status" value="1"/>
</dbReference>
<dbReference type="InterPro" id="IPR050177">
    <property type="entry name" value="Lipid_A_modif_metabolic_enz"/>
</dbReference>
<evidence type="ECO:0000313" key="2">
    <source>
        <dbReference type="EMBL" id="SDN55537.1"/>
    </source>
</evidence>
<organism evidence="2 3">
    <name type="scientific">Pedobacter steynii</name>
    <dbReference type="NCBI Taxonomy" id="430522"/>
    <lineage>
        <taxon>Bacteria</taxon>
        <taxon>Pseudomonadati</taxon>
        <taxon>Bacteroidota</taxon>
        <taxon>Sphingobacteriia</taxon>
        <taxon>Sphingobacteriales</taxon>
        <taxon>Sphingobacteriaceae</taxon>
        <taxon>Pedobacter</taxon>
    </lineage>
</organism>
<dbReference type="STRING" id="430522.BFS30_23570"/>
<dbReference type="PANTHER" id="PTHR43245">
    <property type="entry name" value="BIFUNCTIONAL POLYMYXIN RESISTANCE PROTEIN ARNA"/>
    <property type="match status" value="1"/>
</dbReference>
<dbReference type="Proteomes" id="UP000183200">
    <property type="component" value="Unassembled WGS sequence"/>
</dbReference>
<dbReference type="InterPro" id="IPR001509">
    <property type="entry name" value="Epimerase_deHydtase"/>
</dbReference>
<feature type="domain" description="NAD-dependent epimerase/dehydratase" evidence="1">
    <location>
        <begin position="4"/>
        <end position="226"/>
    </location>
</feature>
<proteinExistence type="predicted"/>
<dbReference type="InterPro" id="IPR036291">
    <property type="entry name" value="NAD(P)-bd_dom_sf"/>
</dbReference>
<dbReference type="EMBL" id="FNGY01000008">
    <property type="protein sequence ID" value="SDN55537.1"/>
    <property type="molecule type" value="Genomic_DNA"/>
</dbReference>
<evidence type="ECO:0000313" key="3">
    <source>
        <dbReference type="Proteomes" id="UP000183200"/>
    </source>
</evidence>
<reference evidence="3" key="1">
    <citation type="submission" date="2016-10" db="EMBL/GenBank/DDBJ databases">
        <authorList>
            <person name="Varghese N."/>
            <person name="Submissions S."/>
        </authorList>
    </citation>
    <scope>NUCLEOTIDE SEQUENCE [LARGE SCALE GENOMIC DNA]</scope>
    <source>
        <strain evidence="3">DSM 19110</strain>
    </source>
</reference>
<dbReference type="AlphaFoldDB" id="A0A1H0CCD0"/>
<accession>A0A1H0CCD0</accession>